<gene>
    <name evidence="1" type="ORF">G2W53_007900</name>
</gene>
<dbReference type="OrthoDB" id="1386521at2759"/>
<dbReference type="EMBL" id="JAAIUW010000003">
    <property type="protein sequence ID" value="KAF7839418.1"/>
    <property type="molecule type" value="Genomic_DNA"/>
</dbReference>
<protein>
    <submittedName>
        <fullName evidence="1">Uncharacterized protein</fullName>
    </submittedName>
</protein>
<sequence>MNDLVSIHYNLRLRNRVTNKRKNFDPIDYESIDQFDYWITEEDNFPLLDYDELQNMLYNQDAIPRITVEEG</sequence>
<proteinExistence type="predicted"/>
<evidence type="ECO:0000313" key="2">
    <source>
        <dbReference type="Proteomes" id="UP000634136"/>
    </source>
</evidence>
<comment type="caution">
    <text evidence="1">The sequence shown here is derived from an EMBL/GenBank/DDBJ whole genome shotgun (WGS) entry which is preliminary data.</text>
</comment>
<dbReference type="Proteomes" id="UP000634136">
    <property type="component" value="Unassembled WGS sequence"/>
</dbReference>
<accession>A0A834X7I8</accession>
<keyword evidence="2" id="KW-1185">Reference proteome</keyword>
<name>A0A834X7I8_9FABA</name>
<organism evidence="1 2">
    <name type="scientific">Senna tora</name>
    <dbReference type="NCBI Taxonomy" id="362788"/>
    <lineage>
        <taxon>Eukaryota</taxon>
        <taxon>Viridiplantae</taxon>
        <taxon>Streptophyta</taxon>
        <taxon>Embryophyta</taxon>
        <taxon>Tracheophyta</taxon>
        <taxon>Spermatophyta</taxon>
        <taxon>Magnoliopsida</taxon>
        <taxon>eudicotyledons</taxon>
        <taxon>Gunneridae</taxon>
        <taxon>Pentapetalae</taxon>
        <taxon>rosids</taxon>
        <taxon>fabids</taxon>
        <taxon>Fabales</taxon>
        <taxon>Fabaceae</taxon>
        <taxon>Caesalpinioideae</taxon>
        <taxon>Cassia clade</taxon>
        <taxon>Senna</taxon>
    </lineage>
</organism>
<reference evidence="1" key="1">
    <citation type="submission" date="2020-09" db="EMBL/GenBank/DDBJ databases">
        <title>Genome-Enabled Discovery of Anthraquinone Biosynthesis in Senna tora.</title>
        <authorList>
            <person name="Kang S.-H."/>
            <person name="Pandey R.P."/>
            <person name="Lee C.-M."/>
            <person name="Sim J.-S."/>
            <person name="Jeong J.-T."/>
            <person name="Choi B.-S."/>
            <person name="Jung M."/>
            <person name="Ginzburg D."/>
            <person name="Zhao K."/>
            <person name="Won S.Y."/>
            <person name="Oh T.-J."/>
            <person name="Yu Y."/>
            <person name="Kim N.-H."/>
            <person name="Lee O.R."/>
            <person name="Lee T.-H."/>
            <person name="Bashyal P."/>
            <person name="Kim T.-S."/>
            <person name="Lee W.-H."/>
            <person name="Kawkins C."/>
            <person name="Kim C.-K."/>
            <person name="Kim J.S."/>
            <person name="Ahn B.O."/>
            <person name="Rhee S.Y."/>
            <person name="Sohng J.K."/>
        </authorList>
    </citation>
    <scope>NUCLEOTIDE SEQUENCE</scope>
    <source>
        <tissue evidence="1">Leaf</tissue>
    </source>
</reference>
<dbReference type="AlphaFoldDB" id="A0A834X7I8"/>
<evidence type="ECO:0000313" key="1">
    <source>
        <dbReference type="EMBL" id="KAF7839418.1"/>
    </source>
</evidence>